<dbReference type="SUPFAM" id="SSF55729">
    <property type="entry name" value="Acyl-CoA N-acyltransferases (Nat)"/>
    <property type="match status" value="1"/>
</dbReference>
<sequence length="214" mass="23951">MGAIIRSRWWPTAVAGDWRGSRVLLRPLRVRADKREFLALRSANSAWTRPWDSTAPGAGAVSMNFGQLIRFQDREAHEGRLLPFAVEVDGALVGQMHLFGISRGALLSAAAGYWIGEQYAGRSITPYALAMLIDHAFSDAGLHRVEVNIRPDNDASLRVVEKLGLREEGMRKRYLHINGSWHDHLTFAVTSEELPTETMVQRFRRLMGEPGASM</sequence>
<comment type="caution">
    <text evidence="5">The sequence shown here is derived from an EMBL/GenBank/DDBJ whole genome shotgun (WGS) entry which is preliminary data.</text>
</comment>
<dbReference type="Pfam" id="PF13302">
    <property type="entry name" value="Acetyltransf_3"/>
    <property type="match status" value="1"/>
</dbReference>
<dbReference type="EC" id="2.3.-.-" evidence="5"/>
<dbReference type="Gene3D" id="3.40.630.30">
    <property type="match status" value="1"/>
</dbReference>
<comment type="similarity">
    <text evidence="3">Belongs to the acetyltransferase family. RimJ subfamily.</text>
</comment>
<dbReference type="EMBL" id="JBHSWH010000001">
    <property type="protein sequence ID" value="MFC6703821.1"/>
    <property type="molecule type" value="Genomic_DNA"/>
</dbReference>
<dbReference type="Proteomes" id="UP001596298">
    <property type="component" value="Unassembled WGS sequence"/>
</dbReference>
<dbReference type="InterPro" id="IPR000182">
    <property type="entry name" value="GNAT_dom"/>
</dbReference>
<proteinExistence type="inferred from homology"/>
<dbReference type="InterPro" id="IPR051531">
    <property type="entry name" value="N-acetyltransferase"/>
</dbReference>
<gene>
    <name evidence="5" type="ORF">ACFQDH_00665</name>
</gene>
<evidence type="ECO:0000313" key="5">
    <source>
        <dbReference type="EMBL" id="MFC6703821.1"/>
    </source>
</evidence>
<protein>
    <submittedName>
        <fullName evidence="5">GNAT family N-acetyltransferase</fullName>
        <ecNumber evidence="5">2.3.-.-</ecNumber>
    </submittedName>
</protein>
<organism evidence="5 6">
    <name type="scientific">Flexivirga alba</name>
    <dbReference type="NCBI Taxonomy" id="702742"/>
    <lineage>
        <taxon>Bacteria</taxon>
        <taxon>Bacillati</taxon>
        <taxon>Actinomycetota</taxon>
        <taxon>Actinomycetes</taxon>
        <taxon>Micrococcales</taxon>
        <taxon>Dermacoccaceae</taxon>
        <taxon>Flexivirga</taxon>
    </lineage>
</organism>
<reference evidence="6" key="1">
    <citation type="journal article" date="2019" name="Int. J. Syst. Evol. Microbiol.">
        <title>The Global Catalogue of Microorganisms (GCM) 10K type strain sequencing project: providing services to taxonomists for standard genome sequencing and annotation.</title>
        <authorList>
            <consortium name="The Broad Institute Genomics Platform"/>
            <consortium name="The Broad Institute Genome Sequencing Center for Infectious Disease"/>
            <person name="Wu L."/>
            <person name="Ma J."/>
        </authorList>
    </citation>
    <scope>NUCLEOTIDE SEQUENCE [LARGE SCALE GENOMIC DNA]</scope>
    <source>
        <strain evidence="6">CCUG 58127</strain>
    </source>
</reference>
<keyword evidence="6" id="KW-1185">Reference proteome</keyword>
<dbReference type="InterPro" id="IPR016181">
    <property type="entry name" value="Acyl_CoA_acyltransferase"/>
</dbReference>
<dbReference type="PANTHER" id="PTHR43792">
    <property type="entry name" value="GNAT FAMILY, PUTATIVE (AFU_ORTHOLOGUE AFUA_3G00765)-RELATED-RELATED"/>
    <property type="match status" value="1"/>
</dbReference>
<dbReference type="PANTHER" id="PTHR43792:SF8">
    <property type="entry name" value="[RIBOSOMAL PROTEIN US5]-ALANINE N-ACETYLTRANSFERASE"/>
    <property type="match status" value="1"/>
</dbReference>
<dbReference type="RefSeq" id="WP_382397516.1">
    <property type="nucleotide sequence ID" value="NZ_JBHSWH010000001.1"/>
</dbReference>
<keyword evidence="1 5" id="KW-0808">Transferase</keyword>
<evidence type="ECO:0000259" key="4">
    <source>
        <dbReference type="PROSITE" id="PS51186"/>
    </source>
</evidence>
<keyword evidence="2 5" id="KW-0012">Acyltransferase</keyword>
<feature type="domain" description="N-acetyltransferase" evidence="4">
    <location>
        <begin position="23"/>
        <end position="192"/>
    </location>
</feature>
<evidence type="ECO:0000256" key="2">
    <source>
        <dbReference type="ARBA" id="ARBA00023315"/>
    </source>
</evidence>
<name>A0ABW2AAI2_9MICO</name>
<dbReference type="GO" id="GO:0016746">
    <property type="term" value="F:acyltransferase activity"/>
    <property type="evidence" value="ECO:0007669"/>
    <property type="project" value="UniProtKB-KW"/>
</dbReference>
<evidence type="ECO:0000256" key="3">
    <source>
        <dbReference type="ARBA" id="ARBA00038502"/>
    </source>
</evidence>
<dbReference type="PROSITE" id="PS51186">
    <property type="entry name" value="GNAT"/>
    <property type="match status" value="1"/>
</dbReference>
<evidence type="ECO:0000313" key="6">
    <source>
        <dbReference type="Proteomes" id="UP001596298"/>
    </source>
</evidence>
<evidence type="ECO:0000256" key="1">
    <source>
        <dbReference type="ARBA" id="ARBA00022679"/>
    </source>
</evidence>
<accession>A0ABW2AAI2</accession>